<evidence type="ECO:0000256" key="3">
    <source>
        <dbReference type="ARBA" id="ARBA00022670"/>
    </source>
</evidence>
<dbReference type="OrthoDB" id="9761532at2"/>
<evidence type="ECO:0000256" key="2">
    <source>
        <dbReference type="ARBA" id="ARBA00006247"/>
    </source>
</evidence>
<dbReference type="GO" id="GO:0008237">
    <property type="term" value="F:metallopeptidase activity"/>
    <property type="evidence" value="ECO:0007669"/>
    <property type="project" value="UniProtKB-KW"/>
</dbReference>
<dbReference type="Gene3D" id="3.40.630.10">
    <property type="entry name" value="Zn peptidases"/>
    <property type="match status" value="1"/>
</dbReference>
<proteinExistence type="inferred from homology"/>
<dbReference type="SUPFAM" id="SSF53187">
    <property type="entry name" value="Zn-dependent exopeptidases"/>
    <property type="match status" value="1"/>
</dbReference>
<evidence type="ECO:0000256" key="6">
    <source>
        <dbReference type="ARBA" id="ARBA00022833"/>
    </source>
</evidence>
<gene>
    <name evidence="9" type="ORF">AWM75_02355</name>
</gene>
<keyword evidence="8" id="KW-0482">Metalloprotease</keyword>
<evidence type="ECO:0000256" key="5">
    <source>
        <dbReference type="ARBA" id="ARBA00022801"/>
    </source>
</evidence>
<dbReference type="PROSITE" id="PS00758">
    <property type="entry name" value="ARGE_DAPE_CPG2_1"/>
    <property type="match status" value="1"/>
</dbReference>
<dbReference type="InterPro" id="IPR036264">
    <property type="entry name" value="Bact_exopeptidase_dim_dom"/>
</dbReference>
<dbReference type="InterPro" id="IPR002933">
    <property type="entry name" value="Peptidase_M20"/>
</dbReference>
<evidence type="ECO:0000313" key="9">
    <source>
        <dbReference type="EMBL" id="AMB98904.1"/>
    </source>
</evidence>
<dbReference type="PANTHER" id="PTHR43808:SF31">
    <property type="entry name" value="N-ACETYL-L-CITRULLINE DEACETYLASE"/>
    <property type="match status" value="1"/>
</dbReference>
<dbReference type="Gene3D" id="3.30.70.360">
    <property type="match status" value="2"/>
</dbReference>
<dbReference type="GO" id="GO:0006526">
    <property type="term" value="P:L-arginine biosynthetic process"/>
    <property type="evidence" value="ECO:0007669"/>
    <property type="project" value="TreeGrafter"/>
</dbReference>
<dbReference type="RefSeq" id="WP_067977766.1">
    <property type="nucleotide sequence ID" value="NZ_CP014163.1"/>
</dbReference>
<accession>A0A109RGJ8</accession>
<dbReference type="NCBIfam" id="TIGR01887">
    <property type="entry name" value="dipeptidaselike"/>
    <property type="match status" value="1"/>
</dbReference>
<dbReference type="PANTHER" id="PTHR43808">
    <property type="entry name" value="ACETYLORNITHINE DEACETYLASE"/>
    <property type="match status" value="1"/>
</dbReference>
<dbReference type="InterPro" id="IPR010964">
    <property type="entry name" value="M20A_pepV-rel"/>
</dbReference>
<dbReference type="Proteomes" id="UP000062260">
    <property type="component" value="Chromosome"/>
</dbReference>
<dbReference type="EMBL" id="CP014163">
    <property type="protein sequence ID" value="AMB98904.1"/>
    <property type="molecule type" value="Genomic_DNA"/>
</dbReference>
<keyword evidence="4" id="KW-0479">Metal-binding</keyword>
<keyword evidence="7" id="KW-0224">Dipeptidase</keyword>
<dbReference type="InterPro" id="IPR001261">
    <property type="entry name" value="ArgE/DapE_CS"/>
</dbReference>
<keyword evidence="10" id="KW-1185">Reference proteome</keyword>
<dbReference type="GO" id="GO:0016805">
    <property type="term" value="F:dipeptidase activity"/>
    <property type="evidence" value="ECO:0007669"/>
    <property type="project" value="UniProtKB-KW"/>
</dbReference>
<dbReference type="KEGG" id="auh:AWM75_02355"/>
<reference evidence="9 10" key="1">
    <citation type="journal article" date="2016" name="Genome Announc.">
        <title>Complete Genome Sequences of Aerococcus christensenii CCUG 28831T, Aerococcus sanguinicola CCUG 43001T, Aerococcus urinae CCUG 36881T, Aerococcus urinaeequi CCUG 28094T, Aerococcus urinaehominis CCUG 42038 BT, and Aerococcus viridans CCUG 4311T.</title>
        <authorList>
            <person name="Carkaci D."/>
            <person name="Dargis R."/>
            <person name="Nielsen X.C."/>
            <person name="Skovgaard O."/>
            <person name="Fuursted K."/>
            <person name="Christensen J.J."/>
        </authorList>
    </citation>
    <scope>NUCLEOTIDE SEQUENCE [LARGE SCALE GENOMIC DNA]</scope>
    <source>
        <strain evidence="9 10">CCUG42038B</strain>
    </source>
</reference>
<dbReference type="SUPFAM" id="SSF55031">
    <property type="entry name" value="Bacterial exopeptidase dimerisation domain"/>
    <property type="match status" value="1"/>
</dbReference>
<dbReference type="InterPro" id="IPR011650">
    <property type="entry name" value="Peptidase_M20_dimer"/>
</dbReference>
<dbReference type="GO" id="GO:0006508">
    <property type="term" value="P:proteolysis"/>
    <property type="evidence" value="ECO:0007669"/>
    <property type="project" value="UniProtKB-KW"/>
</dbReference>
<dbReference type="NCBIfam" id="NF005591">
    <property type="entry name" value="PRK07318.1"/>
    <property type="match status" value="1"/>
</dbReference>
<reference evidence="10" key="2">
    <citation type="submission" date="2016-01" db="EMBL/GenBank/DDBJ databases">
        <title>Six Aerococcus type strain genome sequencing and assembly using PacBio and Illumina Hiseq.</title>
        <authorList>
            <person name="Carkaci D."/>
            <person name="Dargis R."/>
            <person name="Nielsen X.C."/>
            <person name="Skovgaard O."/>
            <person name="Fuursted K."/>
            <person name="Christensen J.J."/>
        </authorList>
    </citation>
    <scope>NUCLEOTIDE SEQUENCE [LARGE SCALE GENOMIC DNA]</scope>
    <source>
        <strain evidence="10">CCUG42038B</strain>
    </source>
</reference>
<dbReference type="GO" id="GO:0008777">
    <property type="term" value="F:acetylornithine deacetylase activity"/>
    <property type="evidence" value="ECO:0007669"/>
    <property type="project" value="TreeGrafter"/>
</dbReference>
<protein>
    <submittedName>
        <fullName evidence="9">Dipeptidase PepV</fullName>
    </submittedName>
</protein>
<dbReference type="Pfam" id="PF01546">
    <property type="entry name" value="Peptidase_M20"/>
    <property type="match status" value="1"/>
</dbReference>
<evidence type="ECO:0000256" key="1">
    <source>
        <dbReference type="ARBA" id="ARBA00001947"/>
    </source>
</evidence>
<keyword evidence="6" id="KW-0862">Zinc</keyword>
<name>A0A109RGJ8_9LACT</name>
<dbReference type="GO" id="GO:0008270">
    <property type="term" value="F:zinc ion binding"/>
    <property type="evidence" value="ECO:0007669"/>
    <property type="project" value="InterPro"/>
</dbReference>
<dbReference type="STRING" id="128944.AWM75_02355"/>
<organism evidence="9 10">
    <name type="scientific">Aerococcus urinaehominis</name>
    <dbReference type="NCBI Taxonomy" id="128944"/>
    <lineage>
        <taxon>Bacteria</taxon>
        <taxon>Bacillati</taxon>
        <taxon>Bacillota</taxon>
        <taxon>Bacilli</taxon>
        <taxon>Lactobacillales</taxon>
        <taxon>Aerococcaceae</taxon>
        <taxon>Aerococcus</taxon>
    </lineage>
</organism>
<keyword evidence="5" id="KW-0378">Hydrolase</keyword>
<dbReference type="CDD" id="cd03888">
    <property type="entry name" value="M20_PepV"/>
    <property type="match status" value="1"/>
</dbReference>
<comment type="cofactor">
    <cofactor evidence="1">
        <name>Zn(2+)</name>
        <dbReference type="ChEBI" id="CHEBI:29105"/>
    </cofactor>
</comment>
<dbReference type="PROSITE" id="PS00759">
    <property type="entry name" value="ARGE_DAPE_CPG2_2"/>
    <property type="match status" value="1"/>
</dbReference>
<dbReference type="InterPro" id="IPR050072">
    <property type="entry name" value="Peptidase_M20A"/>
</dbReference>
<dbReference type="AlphaFoldDB" id="A0A109RGJ8"/>
<evidence type="ECO:0000256" key="7">
    <source>
        <dbReference type="ARBA" id="ARBA00022997"/>
    </source>
</evidence>
<evidence type="ECO:0000256" key="8">
    <source>
        <dbReference type="ARBA" id="ARBA00023049"/>
    </source>
</evidence>
<sequence>MAIDWKAEVESRKDDLLADLSDLLSIESIRNDDLATADAPVGPGPKAALTAFLDLAKQDGFTTKSVANLAGHADYGEGDEILGVIAHVDVVPVDNLWDTDPFKPVVKDNRLYARGASDDKGPLMAAYYGLKIIKDLQLPLSKKVRFIIGTDEESNWQCMDAYFAEESKPDFGFSPDANFPIINGEKGLYSSRLDFPALAGDLLSFEAGQRENMVPAQATARLAKLNLETSQDQVDHYAQTNQVEVILNQLDNGQVDIKLKGQASHGAQPENGLNAGAYLADLLTQLDFAGNDQAFLSFTSQLLKDDHFGEKLAIAHEDDIMGRLTMNPGVFKGDQTGGHILLNIRVPKGLDFSDIDKQLVKWGETYGFTSQVGSKTNKPPHYVPADDPLVETLLDVYHRQTGLPAHEMSIGGGTYGRLLDRGVAYGAMFPDSVDTMHQANEFIDLDDLWAATAIYAEAIYELAK</sequence>
<comment type="similarity">
    <text evidence="2">Belongs to the peptidase M20A family.</text>
</comment>
<evidence type="ECO:0000256" key="4">
    <source>
        <dbReference type="ARBA" id="ARBA00022723"/>
    </source>
</evidence>
<keyword evidence="3" id="KW-0645">Protease</keyword>
<evidence type="ECO:0000313" key="10">
    <source>
        <dbReference type="Proteomes" id="UP000062260"/>
    </source>
</evidence>
<dbReference type="Pfam" id="PF07687">
    <property type="entry name" value="M20_dimer"/>
    <property type="match status" value="1"/>
</dbReference>